<protein>
    <recommendedName>
        <fullName evidence="7">EEF1A lysine methyltransferase 4</fullName>
    </recommendedName>
</protein>
<feature type="domain" description="Protein kinase" evidence="8">
    <location>
        <begin position="397"/>
        <end position="642"/>
    </location>
</feature>
<evidence type="ECO:0000256" key="4">
    <source>
        <dbReference type="ARBA" id="ARBA00022691"/>
    </source>
</evidence>
<dbReference type="InterPro" id="IPR029063">
    <property type="entry name" value="SAM-dependent_MTases_sf"/>
</dbReference>
<sequence length="642" mass="72157">MAAADADDVAPPTASGYLEPSYWFAPSLPPPPTSLLSRRIEQRAVNLTPPAAAAARRDERFGKEEHYEWFKDFSHFRHLLAPLLSPSLSVLEVGCGNSRLGEELLREGVAGGITCVDLSPVAVQRMRDRLAAQGTKGVDVVVADMLDLPFEPESFDLVIEKGTMDVLFVDSGDPWNPNPTTVNNVMKMLECIHRVLKPEGIFVSITFGQPHFRRRFFEAPEFTWSVEYSTFGDGFHYFFYTLQKGKRSLESNSYQNIIPAAPRINMVHEELESEDFIFRTNVEELGVRALFDAEIASQNNTKILDGVAKLAGKCLLMERGRRPEMIDVVERLRKLGKASHQVHRRVDLFSWARKRKPMTTWTSNLCRQFSLEEIKAAIRNFDESLLVNATRILPPFVNPDEIFGSRVYRGVIDGGATKVAIKLPSYRHGAGGCELRSAIEMRSKLRHGHIVPPIGYCDEDNETILVYDFMACVSLHYHLYENQQEPRLTWKQRLQICIGVARGLHYLHRGTKHAIIHGSLKSANIFLDKNWVAKIIDGGLSDVLAFGALLFEVLPARAGLLRSKGYVLRWALHYKWEGKLYQFLDPALKEEISLQSLNKFVETAARCVADQGIDRPSMADVLSDLECALQLQVNAEASGSGS</sequence>
<dbReference type="InterPro" id="IPR001245">
    <property type="entry name" value="Ser-Thr/Tyr_kinase_cat_dom"/>
</dbReference>
<dbReference type="InterPro" id="IPR011009">
    <property type="entry name" value="Kinase-like_dom_sf"/>
</dbReference>
<dbReference type="InterPro" id="IPR045272">
    <property type="entry name" value="ANXUR1/2-like"/>
</dbReference>
<dbReference type="GO" id="GO:0032259">
    <property type="term" value="P:methylation"/>
    <property type="evidence" value="ECO:0007669"/>
    <property type="project" value="UniProtKB-KW"/>
</dbReference>
<dbReference type="PANTHER" id="PTHR27003">
    <property type="entry name" value="OS07G0166700 PROTEIN"/>
    <property type="match status" value="1"/>
</dbReference>
<dbReference type="GO" id="GO:0009506">
    <property type="term" value="C:plasmodesma"/>
    <property type="evidence" value="ECO:0007669"/>
    <property type="project" value="TreeGrafter"/>
</dbReference>
<dbReference type="AlphaFoldDB" id="A0A3L6PI12"/>
<dbReference type="SUPFAM" id="SSF56112">
    <property type="entry name" value="Protein kinase-like (PK-like)"/>
    <property type="match status" value="1"/>
</dbReference>
<keyword evidence="4" id="KW-0949">S-adenosyl-L-methionine</keyword>
<keyword evidence="1" id="KW-0597">Phosphoprotein</keyword>
<evidence type="ECO:0000259" key="8">
    <source>
        <dbReference type="PROSITE" id="PS50011"/>
    </source>
</evidence>
<dbReference type="Proteomes" id="UP000275267">
    <property type="component" value="Unassembled WGS sequence"/>
</dbReference>
<dbReference type="GO" id="GO:0004714">
    <property type="term" value="F:transmembrane receptor protein tyrosine kinase activity"/>
    <property type="evidence" value="ECO:0007669"/>
    <property type="project" value="InterPro"/>
</dbReference>
<dbReference type="Gene3D" id="1.10.510.10">
    <property type="entry name" value="Transferase(Phosphotransferase) domain 1"/>
    <property type="match status" value="2"/>
</dbReference>
<evidence type="ECO:0000256" key="3">
    <source>
        <dbReference type="ARBA" id="ARBA00022679"/>
    </source>
</evidence>
<dbReference type="GO" id="GO:0005886">
    <property type="term" value="C:plasma membrane"/>
    <property type="evidence" value="ECO:0007669"/>
    <property type="project" value="TreeGrafter"/>
</dbReference>
<dbReference type="Pfam" id="PF07714">
    <property type="entry name" value="PK_Tyr_Ser-Thr"/>
    <property type="match status" value="1"/>
</dbReference>
<dbReference type="GO" id="GO:0008168">
    <property type="term" value="F:methyltransferase activity"/>
    <property type="evidence" value="ECO:0007669"/>
    <property type="project" value="UniProtKB-KW"/>
</dbReference>
<accession>A0A3L6PI12</accession>
<keyword evidence="2" id="KW-0489">Methyltransferase</keyword>
<comment type="catalytic activity">
    <reaction evidence="5">
        <text>N(6),N(6)-dimethyl-L-lysyl-[protein] + S-adenosyl-L-methionine = N(6),N(6),N(6)-trimethyl-L-lysyl-[protein] + S-adenosyl-L-homocysteine + H(+)</text>
        <dbReference type="Rhea" id="RHEA:54200"/>
        <dbReference type="Rhea" id="RHEA-COMP:13826"/>
        <dbReference type="Rhea" id="RHEA-COMP:13827"/>
        <dbReference type="ChEBI" id="CHEBI:15378"/>
        <dbReference type="ChEBI" id="CHEBI:57856"/>
        <dbReference type="ChEBI" id="CHEBI:59789"/>
        <dbReference type="ChEBI" id="CHEBI:61961"/>
        <dbReference type="ChEBI" id="CHEBI:61976"/>
    </reaction>
</comment>
<comment type="function">
    <text evidence="6">Protein-lysine methyltransferase that efficiently catalyzes three successive methylations on 'Lys-36' in eukaryotic translation elongation factor 1 alpha (EEF1A1 or EEF1A2).</text>
</comment>
<dbReference type="InterPro" id="IPR000719">
    <property type="entry name" value="Prot_kinase_dom"/>
</dbReference>
<proteinExistence type="predicted"/>
<dbReference type="GO" id="GO:0005524">
    <property type="term" value="F:ATP binding"/>
    <property type="evidence" value="ECO:0007669"/>
    <property type="project" value="InterPro"/>
</dbReference>
<dbReference type="CDD" id="cd02440">
    <property type="entry name" value="AdoMet_MTases"/>
    <property type="match status" value="1"/>
</dbReference>
<evidence type="ECO:0000256" key="1">
    <source>
        <dbReference type="ARBA" id="ARBA00022553"/>
    </source>
</evidence>
<evidence type="ECO:0000256" key="2">
    <source>
        <dbReference type="ARBA" id="ARBA00022603"/>
    </source>
</evidence>
<dbReference type="PANTHER" id="PTHR27003:SF357">
    <property type="entry name" value="PROTEIN KINASE DOMAIN-CONTAINING PROTEIN"/>
    <property type="match status" value="1"/>
</dbReference>
<comment type="caution">
    <text evidence="9">The sequence shown here is derived from an EMBL/GenBank/DDBJ whole genome shotgun (WGS) entry which is preliminary data.</text>
</comment>
<dbReference type="Gene3D" id="3.30.200.20">
    <property type="entry name" value="Phosphorylase Kinase, domain 1"/>
    <property type="match status" value="1"/>
</dbReference>
<dbReference type="PROSITE" id="PS50011">
    <property type="entry name" value="PROTEIN_KINASE_DOM"/>
    <property type="match status" value="1"/>
</dbReference>
<dbReference type="InterPro" id="IPR025714">
    <property type="entry name" value="Methyltranfer_dom"/>
</dbReference>
<organism evidence="9 10">
    <name type="scientific">Panicum miliaceum</name>
    <name type="common">Proso millet</name>
    <name type="synonym">Broomcorn millet</name>
    <dbReference type="NCBI Taxonomy" id="4540"/>
    <lineage>
        <taxon>Eukaryota</taxon>
        <taxon>Viridiplantae</taxon>
        <taxon>Streptophyta</taxon>
        <taxon>Embryophyta</taxon>
        <taxon>Tracheophyta</taxon>
        <taxon>Spermatophyta</taxon>
        <taxon>Magnoliopsida</taxon>
        <taxon>Liliopsida</taxon>
        <taxon>Poales</taxon>
        <taxon>Poaceae</taxon>
        <taxon>PACMAD clade</taxon>
        <taxon>Panicoideae</taxon>
        <taxon>Panicodae</taxon>
        <taxon>Paniceae</taxon>
        <taxon>Panicinae</taxon>
        <taxon>Panicum</taxon>
        <taxon>Panicum sect. Panicum</taxon>
    </lineage>
</organism>
<keyword evidence="10" id="KW-1185">Reference proteome</keyword>
<evidence type="ECO:0000313" key="10">
    <source>
        <dbReference type="Proteomes" id="UP000275267"/>
    </source>
</evidence>
<dbReference type="Pfam" id="PF13847">
    <property type="entry name" value="Methyltransf_31"/>
    <property type="match status" value="1"/>
</dbReference>
<reference evidence="10" key="1">
    <citation type="journal article" date="2019" name="Nat. Commun.">
        <title>The genome of broomcorn millet.</title>
        <authorList>
            <person name="Zou C."/>
            <person name="Miki D."/>
            <person name="Li D."/>
            <person name="Tang Q."/>
            <person name="Xiao L."/>
            <person name="Rajput S."/>
            <person name="Deng P."/>
            <person name="Jia W."/>
            <person name="Huang R."/>
            <person name="Zhang M."/>
            <person name="Sun Y."/>
            <person name="Hu J."/>
            <person name="Fu X."/>
            <person name="Schnable P.S."/>
            <person name="Li F."/>
            <person name="Zhang H."/>
            <person name="Feng B."/>
            <person name="Zhu X."/>
            <person name="Liu R."/>
            <person name="Schnable J.C."/>
            <person name="Zhu J.-K."/>
            <person name="Zhang H."/>
        </authorList>
    </citation>
    <scope>NUCLEOTIDE SEQUENCE [LARGE SCALE GENOMIC DNA]</scope>
</reference>
<dbReference type="SUPFAM" id="SSF53335">
    <property type="entry name" value="S-adenosyl-L-methionine-dependent methyltransferases"/>
    <property type="match status" value="1"/>
</dbReference>
<dbReference type="EMBL" id="PQIB02000017">
    <property type="protein sequence ID" value="RLM58504.1"/>
    <property type="molecule type" value="Genomic_DNA"/>
</dbReference>
<gene>
    <name evidence="9" type="ORF">C2845_PM18G09350</name>
</gene>
<dbReference type="OrthoDB" id="411785at2759"/>
<evidence type="ECO:0000256" key="7">
    <source>
        <dbReference type="ARBA" id="ARBA00067848"/>
    </source>
</evidence>
<evidence type="ECO:0000256" key="5">
    <source>
        <dbReference type="ARBA" id="ARBA00052410"/>
    </source>
</evidence>
<name>A0A3L6PI12_PANMI</name>
<dbReference type="FunFam" id="3.40.50.150:FF:000111">
    <property type="entry name" value="EEF1A lysine methyltransferase 4"/>
    <property type="match status" value="1"/>
</dbReference>
<dbReference type="Gene3D" id="3.40.50.150">
    <property type="entry name" value="Vaccinia Virus protein VP39"/>
    <property type="match status" value="1"/>
</dbReference>
<evidence type="ECO:0000256" key="6">
    <source>
        <dbReference type="ARBA" id="ARBA00059299"/>
    </source>
</evidence>
<keyword evidence="3" id="KW-0808">Transferase</keyword>
<evidence type="ECO:0000313" key="9">
    <source>
        <dbReference type="EMBL" id="RLM58504.1"/>
    </source>
</evidence>
<dbReference type="STRING" id="4540.A0A3L6PI12"/>